<dbReference type="Proteomes" id="UP000280368">
    <property type="component" value="Unassembled WGS sequence"/>
</dbReference>
<comment type="caution">
    <text evidence="1">The sequence shown here is derived from an EMBL/GenBank/DDBJ whole genome shotgun (WGS) entry which is preliminary data.</text>
</comment>
<gene>
    <name evidence="1" type="ORF">BC961_0069</name>
</gene>
<dbReference type="EMBL" id="REFH01000007">
    <property type="protein sequence ID" value="RMA77725.1"/>
    <property type="molecule type" value="Genomic_DNA"/>
</dbReference>
<dbReference type="SUPFAM" id="SSF49464">
    <property type="entry name" value="Carboxypeptidase regulatory domain-like"/>
    <property type="match status" value="1"/>
</dbReference>
<dbReference type="RefSeq" id="WP_121923873.1">
    <property type="nucleotide sequence ID" value="NZ_CBCSGA010000002.1"/>
</dbReference>
<organism evidence="1 2">
    <name type="scientific">Flavobacterium weaverense</name>
    <dbReference type="NCBI Taxonomy" id="271156"/>
    <lineage>
        <taxon>Bacteria</taxon>
        <taxon>Pseudomonadati</taxon>
        <taxon>Bacteroidota</taxon>
        <taxon>Flavobacteriia</taxon>
        <taxon>Flavobacteriales</taxon>
        <taxon>Flavobacteriaceae</taxon>
        <taxon>Flavobacterium</taxon>
    </lineage>
</organism>
<accession>A0A3M0A5I4</accession>
<evidence type="ECO:0000313" key="2">
    <source>
        <dbReference type="Proteomes" id="UP000280368"/>
    </source>
</evidence>
<name>A0A3M0A5I4_9FLAO</name>
<dbReference type="OrthoDB" id="1431099at2"/>
<reference evidence="1 2" key="1">
    <citation type="submission" date="2018-10" db="EMBL/GenBank/DDBJ databases">
        <title>Genomic Encyclopedia of Archaeal and Bacterial Type Strains, Phase II (KMG-II): from individual species to whole genera.</title>
        <authorList>
            <person name="Goeker M."/>
        </authorList>
    </citation>
    <scope>NUCLEOTIDE SEQUENCE [LARGE SCALE GENOMIC DNA]</scope>
    <source>
        <strain evidence="1 2">DSM 19727</strain>
    </source>
</reference>
<evidence type="ECO:0000313" key="1">
    <source>
        <dbReference type="EMBL" id="RMA77725.1"/>
    </source>
</evidence>
<proteinExistence type="predicted"/>
<sequence>MKVKLLVALFFLFLYSGYSQSEKLISGKITSENFTLQSVDVINKNTQKSTTTNDQGLFSIDSKLGDTLIFYKKDYFLKEIKLTINNFLNSLISVQLTKRAEELDEVIIKKAVAIDWKLDTNYEKIKRDELAADKAERRLKNTRIDDLTIDKGLDIARIGKTLFNLLVKERPTEKVIEVNFKEVALNICEEKFFTQTLQLKPSEIELFLQFCDADPRSKSVLKEVNVLSMMDFLMTKNKEFKKL</sequence>
<dbReference type="InterPro" id="IPR008969">
    <property type="entry name" value="CarboxyPept-like_regulatory"/>
</dbReference>
<protein>
    <recommendedName>
        <fullName evidence="3">Carboxypeptidase-like protein</fullName>
    </recommendedName>
</protein>
<dbReference type="AlphaFoldDB" id="A0A3M0A5I4"/>
<dbReference type="Pfam" id="PF13715">
    <property type="entry name" value="CarbopepD_reg_2"/>
    <property type="match status" value="1"/>
</dbReference>
<evidence type="ECO:0008006" key="3">
    <source>
        <dbReference type="Google" id="ProtNLM"/>
    </source>
</evidence>
<keyword evidence="2" id="KW-1185">Reference proteome</keyword>